<proteinExistence type="predicted"/>
<name>A0A9E8ZH98_9CYAN</name>
<evidence type="ECO:0000313" key="1">
    <source>
        <dbReference type="EMBL" id="WAL61799.1"/>
    </source>
</evidence>
<sequence length="100" mass="11798">MKFEIPTPLGFTVRTSEEYWQRLIIKHPDIEELEDFVRLALSTPDEVRRSSRDAGVLLFYRVRREERWVVAVARRLNGDGFLITAYQTDAIKEGETVWLK</sequence>
<evidence type="ECO:0008006" key="3">
    <source>
        <dbReference type="Google" id="ProtNLM"/>
    </source>
</evidence>
<keyword evidence="2" id="KW-1185">Reference proteome</keyword>
<dbReference type="Proteomes" id="UP001163152">
    <property type="component" value="Chromosome"/>
</dbReference>
<dbReference type="EMBL" id="CP113797">
    <property type="protein sequence ID" value="WAL61799.1"/>
    <property type="molecule type" value="Genomic_DNA"/>
</dbReference>
<evidence type="ECO:0000313" key="2">
    <source>
        <dbReference type="Proteomes" id="UP001163152"/>
    </source>
</evidence>
<organism evidence="1 2">
    <name type="scientific">Thermocoleostomius sinensis A174</name>
    <dbReference type="NCBI Taxonomy" id="2016057"/>
    <lineage>
        <taxon>Bacteria</taxon>
        <taxon>Bacillati</taxon>
        <taxon>Cyanobacteriota</taxon>
        <taxon>Cyanophyceae</taxon>
        <taxon>Oculatellales</taxon>
        <taxon>Oculatellaceae</taxon>
        <taxon>Thermocoleostomius</taxon>
    </lineage>
</organism>
<protein>
    <recommendedName>
        <fullName evidence="3">DUF4258 domain-containing protein</fullName>
    </recommendedName>
</protein>
<gene>
    <name evidence="1" type="ORF">OXH18_07395</name>
</gene>
<dbReference type="AlphaFoldDB" id="A0A9E8ZH98"/>
<dbReference type="RefSeq" id="WP_268611843.1">
    <property type="nucleotide sequence ID" value="NZ_CP113797.1"/>
</dbReference>
<accession>A0A9E8ZH98</accession>
<reference evidence="1" key="1">
    <citation type="submission" date="2022-12" db="EMBL/GenBank/DDBJ databases">
        <title>Polyphasic identification of a Novel Hot-Spring Cyanobacterium Ocullathermofonsia sinensis gen nov. sp. nov. and Genomic Insights on its Adaptations to the Thermal Habitat.</title>
        <authorList>
            <person name="Daroch M."/>
            <person name="Tang J."/>
            <person name="Jiang Y."/>
        </authorList>
    </citation>
    <scope>NUCLEOTIDE SEQUENCE</scope>
    <source>
        <strain evidence="1">PKUAC-SCTA174</strain>
    </source>
</reference>
<dbReference type="KEGG" id="tsin:OXH18_07395"/>